<protein>
    <submittedName>
        <fullName evidence="1">Uncharacterized protein</fullName>
    </submittedName>
</protein>
<dbReference type="EMBL" id="JACIFZ010000014">
    <property type="protein sequence ID" value="MBB4225729.1"/>
    <property type="molecule type" value="Genomic_DNA"/>
</dbReference>
<accession>A0A840G2C0</accession>
<organism evidence="1 2">
    <name type="scientific">Variovorax guangxiensis</name>
    <dbReference type="NCBI Taxonomy" id="1775474"/>
    <lineage>
        <taxon>Bacteria</taxon>
        <taxon>Pseudomonadati</taxon>
        <taxon>Pseudomonadota</taxon>
        <taxon>Betaproteobacteria</taxon>
        <taxon>Burkholderiales</taxon>
        <taxon>Comamonadaceae</taxon>
        <taxon>Variovorax</taxon>
    </lineage>
</organism>
<proteinExistence type="predicted"/>
<dbReference type="Proteomes" id="UP000524450">
    <property type="component" value="Unassembled WGS sequence"/>
</dbReference>
<name>A0A840G2C0_9BURK</name>
<gene>
    <name evidence="1" type="ORF">GGD71_006542</name>
</gene>
<comment type="caution">
    <text evidence="1">The sequence shown here is derived from an EMBL/GenBank/DDBJ whole genome shotgun (WGS) entry which is preliminary data.</text>
</comment>
<reference evidence="1 2" key="1">
    <citation type="submission" date="2020-08" db="EMBL/GenBank/DDBJ databases">
        <title>Genomic Encyclopedia of Type Strains, Phase IV (KMG-V): Genome sequencing to study the core and pangenomes of soil and plant-associated prokaryotes.</title>
        <authorList>
            <person name="Whitman W."/>
        </authorList>
    </citation>
    <scope>NUCLEOTIDE SEQUENCE [LARGE SCALE GENOMIC DNA]</scope>
    <source>
        <strain evidence="1 2">34/80</strain>
    </source>
</reference>
<evidence type="ECO:0000313" key="1">
    <source>
        <dbReference type="EMBL" id="MBB4225729.1"/>
    </source>
</evidence>
<evidence type="ECO:0000313" key="2">
    <source>
        <dbReference type="Proteomes" id="UP000524450"/>
    </source>
</evidence>
<sequence length="50" mass="5395">MIAVRCSRTLEPPQQWSVHVPVAPAPKRCAASAREAASSSLRCRAFSAWG</sequence>
<dbReference type="AlphaFoldDB" id="A0A840G2C0"/>